<proteinExistence type="predicted"/>
<name>A0A0D0BXK3_9AGAM</name>
<sequence>MTLVLLTKLAVSHYCLSSQTLASVVEISWGGGVARELPLAHFWLNRPVNSRSATLLISPEKLSNR</sequence>
<dbReference type="HOGENOM" id="CLU_2851219_0_0_1"/>
<feature type="chain" id="PRO_5002219882" evidence="1">
    <location>
        <begin position="18"/>
        <end position="65"/>
    </location>
</feature>
<accession>A0A0D0BXK3</accession>
<gene>
    <name evidence="2" type="ORF">CY34DRAFT_212600</name>
</gene>
<feature type="signal peptide" evidence="1">
    <location>
        <begin position="1"/>
        <end position="17"/>
    </location>
</feature>
<dbReference type="InParanoid" id="A0A0D0BXK3"/>
<reference evidence="3" key="2">
    <citation type="submission" date="2015-01" db="EMBL/GenBank/DDBJ databases">
        <title>Evolutionary Origins and Diversification of the Mycorrhizal Mutualists.</title>
        <authorList>
            <consortium name="DOE Joint Genome Institute"/>
            <consortium name="Mycorrhizal Genomics Consortium"/>
            <person name="Kohler A."/>
            <person name="Kuo A."/>
            <person name="Nagy L.G."/>
            <person name="Floudas D."/>
            <person name="Copeland A."/>
            <person name="Barry K.W."/>
            <person name="Cichocki N."/>
            <person name="Veneault-Fourrey C."/>
            <person name="LaButti K."/>
            <person name="Lindquist E.A."/>
            <person name="Lipzen A."/>
            <person name="Lundell T."/>
            <person name="Morin E."/>
            <person name="Murat C."/>
            <person name="Riley R."/>
            <person name="Ohm R."/>
            <person name="Sun H."/>
            <person name="Tunlid A."/>
            <person name="Henrissat B."/>
            <person name="Grigoriev I.V."/>
            <person name="Hibbett D.S."/>
            <person name="Martin F."/>
        </authorList>
    </citation>
    <scope>NUCLEOTIDE SEQUENCE [LARGE SCALE GENOMIC DNA]</scope>
    <source>
        <strain evidence="3">UH-Slu-Lm8-n1</strain>
    </source>
</reference>
<keyword evidence="3" id="KW-1185">Reference proteome</keyword>
<evidence type="ECO:0000256" key="1">
    <source>
        <dbReference type="SAM" id="SignalP"/>
    </source>
</evidence>
<dbReference type="Proteomes" id="UP000054485">
    <property type="component" value="Unassembled WGS sequence"/>
</dbReference>
<dbReference type="EMBL" id="KN835145">
    <property type="protein sequence ID" value="KIK47653.1"/>
    <property type="molecule type" value="Genomic_DNA"/>
</dbReference>
<reference evidence="2 3" key="1">
    <citation type="submission" date="2014-04" db="EMBL/GenBank/DDBJ databases">
        <authorList>
            <consortium name="DOE Joint Genome Institute"/>
            <person name="Kuo A."/>
            <person name="Ruytinx J."/>
            <person name="Rineau F."/>
            <person name="Colpaert J."/>
            <person name="Kohler A."/>
            <person name="Nagy L.G."/>
            <person name="Floudas D."/>
            <person name="Copeland A."/>
            <person name="Barry K.W."/>
            <person name="Cichocki N."/>
            <person name="Veneault-Fourrey C."/>
            <person name="LaButti K."/>
            <person name="Lindquist E.A."/>
            <person name="Lipzen A."/>
            <person name="Lundell T."/>
            <person name="Morin E."/>
            <person name="Murat C."/>
            <person name="Sun H."/>
            <person name="Tunlid A."/>
            <person name="Henrissat B."/>
            <person name="Grigoriev I.V."/>
            <person name="Hibbett D.S."/>
            <person name="Martin F."/>
            <person name="Nordberg H.P."/>
            <person name="Cantor M.N."/>
            <person name="Hua S.X."/>
        </authorList>
    </citation>
    <scope>NUCLEOTIDE SEQUENCE [LARGE SCALE GENOMIC DNA]</scope>
    <source>
        <strain evidence="2 3">UH-Slu-Lm8-n1</strain>
    </source>
</reference>
<evidence type="ECO:0000313" key="2">
    <source>
        <dbReference type="EMBL" id="KIK47653.1"/>
    </source>
</evidence>
<organism evidence="2 3">
    <name type="scientific">Suillus luteus UH-Slu-Lm8-n1</name>
    <dbReference type="NCBI Taxonomy" id="930992"/>
    <lineage>
        <taxon>Eukaryota</taxon>
        <taxon>Fungi</taxon>
        <taxon>Dikarya</taxon>
        <taxon>Basidiomycota</taxon>
        <taxon>Agaricomycotina</taxon>
        <taxon>Agaricomycetes</taxon>
        <taxon>Agaricomycetidae</taxon>
        <taxon>Boletales</taxon>
        <taxon>Suillineae</taxon>
        <taxon>Suillaceae</taxon>
        <taxon>Suillus</taxon>
    </lineage>
</organism>
<dbReference type="AlphaFoldDB" id="A0A0D0BXK3"/>
<protein>
    <submittedName>
        <fullName evidence="2">Uncharacterized protein</fullName>
    </submittedName>
</protein>
<evidence type="ECO:0000313" key="3">
    <source>
        <dbReference type="Proteomes" id="UP000054485"/>
    </source>
</evidence>
<keyword evidence="1" id="KW-0732">Signal</keyword>